<dbReference type="EMBL" id="HQ114282">
    <property type="protein sequence ID" value="ADW79578.1"/>
    <property type="molecule type" value="Genomic_DNA"/>
</dbReference>
<sequence>MLTGGGVVWGEKKIRNRRKPDLRGRKDANDMIINNTHKIISDMIFIIDDKTISDIIRNQEHTNHAGYSFYLSEHYQMERAGWMKKGCFHSAMNN</sequence>
<reference evidence="1" key="1">
    <citation type="journal article" date="2011" name="Plasmid">
        <title>Comparative genomics and phylogeny of the IncI1 plasmids: a common plasmid type among porcine enterotoxigenic Escherichia coli.</title>
        <authorList>
            <person name="Johnson T.J."/>
            <person name="Shepard S.M."/>
            <person name="Rivet B."/>
            <person name="Danzeisen J.L."/>
            <person name="Carattoli A."/>
        </authorList>
    </citation>
    <scope>NUCLEOTIDE SEQUENCE</scope>
    <source>
        <strain evidence="1">ND12</strain>
        <plasmid evidence="1">pND12_96</plasmid>
    </source>
</reference>
<gene>
    <name evidence="1" type="ORF">ND12IncI1_10</name>
</gene>
<protein>
    <submittedName>
        <fullName evidence="1">Uncharacterized protein</fullName>
    </submittedName>
</protein>
<evidence type="ECO:0000313" key="1">
    <source>
        <dbReference type="EMBL" id="ADW79578.1"/>
    </source>
</evidence>
<geneLocation type="plasmid" evidence="1">
    <name>pND12_96</name>
</geneLocation>
<dbReference type="RefSeq" id="WP_015058192.1">
    <property type="nucleotide sequence ID" value="NC_019044.1"/>
</dbReference>
<organism evidence="1">
    <name type="scientific">Escherichia coli</name>
    <dbReference type="NCBI Taxonomy" id="562"/>
    <lineage>
        <taxon>Bacteria</taxon>
        <taxon>Pseudomonadati</taxon>
        <taxon>Pseudomonadota</taxon>
        <taxon>Gammaproteobacteria</taxon>
        <taxon>Enterobacterales</taxon>
        <taxon>Enterobacteriaceae</taxon>
        <taxon>Escherichia</taxon>
    </lineage>
</organism>
<proteinExistence type="predicted"/>
<dbReference type="AlphaFoldDB" id="E9LLU5"/>
<keyword evidence="1" id="KW-0614">Plasmid</keyword>
<name>E9LLU5_ECOLX</name>
<accession>E9LLU5</accession>